<sequence length="841" mass="94341">MQIPEILAPAGDFQAFVAAVENGADAVYIGGKVLSARAFAGNFDEDEMAKAVEYAHLRGVRVYVTVNILVDNSEITDAVSYVKTLYDLGVDGLIIQDLGLAFVIHQVLPRMNLHGSTQMIIHNGEGARFIQEMDFKRVVLARELSLEDIAQINKETSLEMEIFVHGALCISYSGQCLMSSLIGGRSGNRGKCAQPCRMTYTLVDEKGQPATDEKIGDHLLSPRDLNTLEILPEICQTGVRSLKLEGRMKRPEYVATVVRIYREALDRYKDDPEHFEVNTQELKELTQIFNRDFTHGYLLGHSGRDLMSYQRPNNRGTRIGRIDEIQNQGQMATIKLDEGIRIGDGLEIWVTKGGRQGFVVDQIISNGRSLRSAAPGEKVSINITGQPRVGDRVFKTHDVKLIETAQNSYLYPQKLIGVKFHLTAHLGKPIHILATDEEGYQGRFTSEYIVEKAMKRPADEESVKKQLNRLGGTAFYLKELLLDLDEGVMLPASELNNARRHVIDLIKQQKLERYAYPPVPNREVMDKFHQLIPAKKESRIRKSELSVRVGSLEGAKAAVEAGADRIYLSGENFQSQPKLTMEQMKDIAQYSRQKGCEVVFALPSIFHPQERSAMYRMIERVGSLPINAMLVNNMGGIQALKESGWDRRIYTDLGLNVFNDFSIDVLREKGIDLITLSLELNFAQIEKMNLGPGKIECLVHGSLPMMINQYCALGSILGGKEGTKACSRPCQGKSFGLKDRMNLIFPVEVDQFCRMHLYNPKELSMLAHADKFLQLGIDSLRIEAQRYSPSAVLQVTQIYRQVIDAASSHLMQHLDLENLEKTLAKMTNAGFTKGHYYRGVI</sequence>
<feature type="domain" description="Peptidase U32 collagenase" evidence="1">
    <location>
        <begin position="393"/>
        <end position="509"/>
    </location>
</feature>
<dbReference type="Proteomes" id="UP001524944">
    <property type="component" value="Unassembled WGS sequence"/>
</dbReference>
<evidence type="ECO:0000313" key="3">
    <source>
        <dbReference type="Proteomes" id="UP001524944"/>
    </source>
</evidence>
<dbReference type="PANTHER" id="PTHR30217">
    <property type="entry name" value="PEPTIDASE U32 FAMILY"/>
    <property type="match status" value="1"/>
</dbReference>
<dbReference type="InterPro" id="IPR001539">
    <property type="entry name" value="Peptidase_U32"/>
</dbReference>
<dbReference type="InterPro" id="IPR020988">
    <property type="entry name" value="Pept_U32_collagenase"/>
</dbReference>
<keyword evidence="3" id="KW-1185">Reference proteome</keyword>
<comment type="caution">
    <text evidence="2">The sequence shown here is derived from an EMBL/GenBank/DDBJ whole genome shotgun (WGS) entry which is preliminary data.</text>
</comment>
<dbReference type="EMBL" id="JANPWE010000012">
    <property type="protein sequence ID" value="MCR6546820.1"/>
    <property type="molecule type" value="Genomic_DNA"/>
</dbReference>
<name>A0ABT1Y9N9_9FIRM</name>
<proteinExistence type="predicted"/>
<dbReference type="PANTHER" id="PTHR30217:SF10">
    <property type="entry name" value="23S RRNA 5-HYDROXYCYTIDINE C2501 SYNTHASE"/>
    <property type="match status" value="1"/>
</dbReference>
<evidence type="ECO:0000313" key="2">
    <source>
        <dbReference type="EMBL" id="MCR6546820.1"/>
    </source>
</evidence>
<dbReference type="Pfam" id="PF12392">
    <property type="entry name" value="DUF3656"/>
    <property type="match status" value="1"/>
</dbReference>
<protein>
    <submittedName>
        <fullName evidence="2">DUF3656 domain-containing protein</fullName>
    </submittedName>
</protein>
<dbReference type="Pfam" id="PF01136">
    <property type="entry name" value="Peptidase_U32"/>
    <property type="match status" value="2"/>
</dbReference>
<dbReference type="InterPro" id="IPR051454">
    <property type="entry name" value="RNA/ubiquinone_mod_enzymes"/>
</dbReference>
<dbReference type="PROSITE" id="PS01276">
    <property type="entry name" value="PEPTIDASE_U32"/>
    <property type="match status" value="1"/>
</dbReference>
<evidence type="ECO:0000259" key="1">
    <source>
        <dbReference type="Pfam" id="PF12392"/>
    </source>
</evidence>
<dbReference type="RefSeq" id="WP_257914105.1">
    <property type="nucleotide sequence ID" value="NZ_JANPWE010000012.1"/>
</dbReference>
<accession>A0ABT1Y9N9</accession>
<gene>
    <name evidence="2" type="ORF">NVS47_15090</name>
</gene>
<reference evidence="2 3" key="1">
    <citation type="submission" date="2022-08" db="EMBL/GenBank/DDBJ databases">
        <title>Proteogenomics of the novel Dehalobacterium formicoaceticum strain EZ94 highlights a key role of methyltransferases during anaerobic dichloromethane degradation.</title>
        <authorList>
            <person name="Wasmund K."/>
        </authorList>
    </citation>
    <scope>NUCLEOTIDE SEQUENCE [LARGE SCALE GENOMIC DNA]</scope>
    <source>
        <strain evidence="2 3">EZ94</strain>
    </source>
</reference>
<organism evidence="2 3">
    <name type="scientific">Dehalobacterium formicoaceticum</name>
    <dbReference type="NCBI Taxonomy" id="51515"/>
    <lineage>
        <taxon>Bacteria</taxon>
        <taxon>Bacillati</taxon>
        <taxon>Bacillota</taxon>
        <taxon>Clostridia</taxon>
        <taxon>Eubacteriales</taxon>
        <taxon>Peptococcaceae</taxon>
        <taxon>Dehalobacterium</taxon>
    </lineage>
</organism>